<dbReference type="Pfam" id="PF05050">
    <property type="entry name" value="Methyltransf_21"/>
    <property type="match status" value="1"/>
</dbReference>
<feature type="domain" description="Methyltransferase FkbM" evidence="1">
    <location>
        <begin position="126"/>
        <end position="275"/>
    </location>
</feature>
<dbReference type="GO" id="GO:0005794">
    <property type="term" value="C:Golgi apparatus"/>
    <property type="evidence" value="ECO:0007669"/>
    <property type="project" value="TreeGrafter"/>
</dbReference>
<dbReference type="InterPro" id="IPR029063">
    <property type="entry name" value="SAM-dependent_MTases_sf"/>
</dbReference>
<dbReference type="HOGENOM" id="CLU_067229_0_0_1"/>
<dbReference type="GO" id="GO:0006888">
    <property type="term" value="P:endoplasmic reticulum to Golgi vesicle-mediated transport"/>
    <property type="evidence" value="ECO:0007669"/>
    <property type="project" value="TreeGrafter"/>
</dbReference>
<dbReference type="GO" id="GO:0016197">
    <property type="term" value="P:endosomal transport"/>
    <property type="evidence" value="ECO:0007669"/>
    <property type="project" value="TreeGrafter"/>
</dbReference>
<proteinExistence type="predicted"/>
<accession>B7G098</accession>
<evidence type="ECO:0000313" key="2">
    <source>
        <dbReference type="EMBL" id="EEC48050.1"/>
    </source>
</evidence>
<keyword evidence="3" id="KW-1185">Reference proteome</keyword>
<dbReference type="Proteomes" id="UP000000759">
    <property type="component" value="Chromosome 9"/>
</dbReference>
<dbReference type="RefSeq" id="XP_002180642.1">
    <property type="nucleotide sequence ID" value="XM_002180606.1"/>
</dbReference>
<dbReference type="InterPro" id="IPR006342">
    <property type="entry name" value="FkbM_mtfrase"/>
</dbReference>
<dbReference type="SUPFAM" id="SSF53335">
    <property type="entry name" value="S-adenosyl-L-methionine-dependent methyltransferases"/>
    <property type="match status" value="1"/>
</dbReference>
<reference evidence="2 3" key="1">
    <citation type="journal article" date="2008" name="Nature">
        <title>The Phaeodactylum genome reveals the evolutionary history of diatom genomes.</title>
        <authorList>
            <person name="Bowler C."/>
            <person name="Allen A.E."/>
            <person name="Badger J.H."/>
            <person name="Grimwood J."/>
            <person name="Jabbari K."/>
            <person name="Kuo A."/>
            <person name="Maheswari U."/>
            <person name="Martens C."/>
            <person name="Maumus F."/>
            <person name="Otillar R.P."/>
            <person name="Rayko E."/>
            <person name="Salamov A."/>
            <person name="Vandepoele K."/>
            <person name="Beszteri B."/>
            <person name="Gruber A."/>
            <person name="Heijde M."/>
            <person name="Katinka M."/>
            <person name="Mock T."/>
            <person name="Valentin K."/>
            <person name="Verret F."/>
            <person name="Berges J.A."/>
            <person name="Brownlee C."/>
            <person name="Cadoret J.P."/>
            <person name="Chiovitti A."/>
            <person name="Choi C.J."/>
            <person name="Coesel S."/>
            <person name="De Martino A."/>
            <person name="Detter J.C."/>
            <person name="Durkin C."/>
            <person name="Falciatore A."/>
            <person name="Fournet J."/>
            <person name="Haruta M."/>
            <person name="Huysman M.J."/>
            <person name="Jenkins B.D."/>
            <person name="Jiroutova K."/>
            <person name="Jorgensen R.E."/>
            <person name="Joubert Y."/>
            <person name="Kaplan A."/>
            <person name="Kroger N."/>
            <person name="Kroth P.G."/>
            <person name="La Roche J."/>
            <person name="Lindquist E."/>
            <person name="Lommer M."/>
            <person name="Martin-Jezequel V."/>
            <person name="Lopez P.J."/>
            <person name="Lucas S."/>
            <person name="Mangogna M."/>
            <person name="McGinnis K."/>
            <person name="Medlin L.K."/>
            <person name="Montsant A."/>
            <person name="Oudot-Le Secq M.P."/>
            <person name="Napoli C."/>
            <person name="Obornik M."/>
            <person name="Parker M.S."/>
            <person name="Petit J.L."/>
            <person name="Porcel B.M."/>
            <person name="Poulsen N."/>
            <person name="Robison M."/>
            <person name="Rychlewski L."/>
            <person name="Rynearson T.A."/>
            <person name="Schmutz J."/>
            <person name="Shapiro H."/>
            <person name="Siaut M."/>
            <person name="Stanley M."/>
            <person name="Sussman M.R."/>
            <person name="Taylor A.R."/>
            <person name="Vardi A."/>
            <person name="von Dassow P."/>
            <person name="Vyverman W."/>
            <person name="Willis A."/>
            <person name="Wyrwicz L.S."/>
            <person name="Rokhsar D.S."/>
            <person name="Weissenbach J."/>
            <person name="Armbrust E.V."/>
            <person name="Green B.R."/>
            <person name="Van de Peer Y."/>
            <person name="Grigoriev I.V."/>
        </authorList>
    </citation>
    <scope>NUCLEOTIDE SEQUENCE [LARGE SCALE GENOMIC DNA]</scope>
    <source>
        <strain evidence="2 3">CCAP 1055/1</strain>
    </source>
</reference>
<dbReference type="eggNOG" id="ENOG502RZ16">
    <property type="taxonomic scope" value="Eukaryota"/>
</dbReference>
<dbReference type="KEGG" id="pti:PHATRDRAFT_36060"/>
<evidence type="ECO:0000313" key="3">
    <source>
        <dbReference type="Proteomes" id="UP000000759"/>
    </source>
</evidence>
<name>B7G098_PHATC</name>
<dbReference type="GO" id="GO:0031902">
    <property type="term" value="C:late endosome membrane"/>
    <property type="evidence" value="ECO:0007669"/>
    <property type="project" value="TreeGrafter"/>
</dbReference>
<dbReference type="EMBL" id="CM000612">
    <property type="protein sequence ID" value="EEC48050.1"/>
    <property type="molecule type" value="Genomic_DNA"/>
</dbReference>
<dbReference type="OrthoDB" id="6352234at2759"/>
<dbReference type="InParanoid" id="B7G098"/>
<dbReference type="Gene3D" id="3.40.50.150">
    <property type="entry name" value="Vaccinia Virus protein VP39"/>
    <property type="match status" value="1"/>
</dbReference>
<dbReference type="InterPro" id="IPR053202">
    <property type="entry name" value="EGF_Rcpt_Signaling_Reg"/>
</dbReference>
<dbReference type="AlphaFoldDB" id="B7G098"/>
<evidence type="ECO:0000259" key="1">
    <source>
        <dbReference type="Pfam" id="PF05050"/>
    </source>
</evidence>
<dbReference type="GeneID" id="7201375"/>
<dbReference type="GO" id="GO:0005789">
    <property type="term" value="C:endoplasmic reticulum membrane"/>
    <property type="evidence" value="ECO:0007669"/>
    <property type="project" value="TreeGrafter"/>
</dbReference>
<sequence length="322" mass="36014">MVRISPPSKSRGSTRDVLMLLLGAGIALGLGVVFSVDSVGTVALSASLQQQLGSSTASNSDTPGWNPIHVFYGKMNHILDPIPADEYWADDGPYNERKWFSQHGQDVAVMKILNFQKDGFFVDLASNDAVWASNTFVMEQKFGWKGICIEPNPMYWYRLSFRKCHAVASFVGAKDFDEVQVAMSDRKEIGPFGGIVGADFDNKKNSKTEPRYTASLQGILERFNAPSMIDFLSLDVEGAELFIMKSFPFHKYSFKCLTVERPSEELQMLLTKNGYKFVYQIHKKADSLWVHNSIFDQAKTNLAVRPEEIGERNPKITNAVGS</sequence>
<dbReference type="GO" id="GO:0005886">
    <property type="term" value="C:plasma membrane"/>
    <property type="evidence" value="ECO:0007669"/>
    <property type="project" value="TreeGrafter"/>
</dbReference>
<gene>
    <name evidence="2" type="ORF">PHATRDRAFT_36060</name>
</gene>
<dbReference type="PANTHER" id="PTHR34009">
    <property type="entry name" value="PROTEIN STAR"/>
    <property type="match status" value="1"/>
</dbReference>
<dbReference type="PaxDb" id="2850-Phatr36060"/>
<dbReference type="PANTHER" id="PTHR34009:SF2">
    <property type="entry name" value="PROTEIN STAR"/>
    <property type="match status" value="1"/>
</dbReference>
<reference evidence="3" key="2">
    <citation type="submission" date="2008-08" db="EMBL/GenBank/DDBJ databases">
        <authorList>
            <consortium name="Diatom Consortium"/>
            <person name="Grigoriev I."/>
            <person name="Grimwood J."/>
            <person name="Kuo A."/>
            <person name="Otillar R.P."/>
            <person name="Salamov A."/>
            <person name="Detter J.C."/>
            <person name="Lindquist E."/>
            <person name="Shapiro H."/>
            <person name="Lucas S."/>
            <person name="Glavina del Rio T."/>
            <person name="Pitluck S."/>
            <person name="Rokhsar D."/>
            <person name="Bowler C."/>
        </authorList>
    </citation>
    <scope>GENOME REANNOTATION</scope>
    <source>
        <strain evidence="3">CCAP 1055/1</strain>
    </source>
</reference>
<protein>
    <recommendedName>
        <fullName evidence="1">Methyltransferase FkbM domain-containing protein</fullName>
    </recommendedName>
</protein>
<organism evidence="2 3">
    <name type="scientific">Phaeodactylum tricornutum (strain CCAP 1055/1)</name>
    <dbReference type="NCBI Taxonomy" id="556484"/>
    <lineage>
        <taxon>Eukaryota</taxon>
        <taxon>Sar</taxon>
        <taxon>Stramenopiles</taxon>
        <taxon>Ochrophyta</taxon>
        <taxon>Bacillariophyta</taxon>
        <taxon>Bacillariophyceae</taxon>
        <taxon>Bacillariophycidae</taxon>
        <taxon>Naviculales</taxon>
        <taxon>Phaeodactylaceae</taxon>
        <taxon>Phaeodactylum</taxon>
    </lineage>
</organism>